<keyword evidence="3" id="KW-1185">Reference proteome</keyword>
<dbReference type="EMBL" id="PPHD01025901">
    <property type="protein sequence ID" value="POI26994.1"/>
    <property type="molecule type" value="Genomic_DNA"/>
</dbReference>
<dbReference type="AlphaFoldDB" id="A0A2P4SSB4"/>
<accession>A0A2P4SSB4</accession>
<feature type="non-terminal residue" evidence="2">
    <location>
        <position position="1"/>
    </location>
</feature>
<feature type="region of interest" description="Disordered" evidence="1">
    <location>
        <begin position="144"/>
        <end position="167"/>
    </location>
</feature>
<proteinExistence type="predicted"/>
<sequence>GNDGNSTMVEEMFFRNDVLVVDDLCKFLTLIARKASFVSFNFIDSSLQRGICQDLPHMLLYHYNPYFKRDYPHLLRRFKGNSGVKNRVPVALDLDLKECHLSRSPLKIWSGPAVSVGSELPFCIQDAAPAASAASPYHITSPIPNSPFSPRLGPDSGATGDRVGQQQNLYYRKFRS</sequence>
<evidence type="ECO:0000313" key="3">
    <source>
        <dbReference type="Proteomes" id="UP000237246"/>
    </source>
</evidence>
<reference evidence="2 3" key="1">
    <citation type="submission" date="2018-01" db="EMBL/GenBank/DDBJ databases">
        <title>Comparison of the Chinese Bamboo Partridge and Red Junglefowl genome sequences highlights the importance of demography in genome evolution.</title>
        <authorList>
            <person name="Tiley G.P."/>
            <person name="Kimball R.T."/>
            <person name="Braun E.L."/>
            <person name="Burleigh J.G."/>
        </authorList>
    </citation>
    <scope>NUCLEOTIDE SEQUENCE [LARGE SCALE GENOMIC DNA]</scope>
    <source>
        <strain evidence="2">RTK389</strain>
        <tissue evidence="2">Blood</tissue>
    </source>
</reference>
<name>A0A2P4SSB4_BAMTH</name>
<dbReference type="Proteomes" id="UP000237246">
    <property type="component" value="Unassembled WGS sequence"/>
</dbReference>
<evidence type="ECO:0000313" key="2">
    <source>
        <dbReference type="EMBL" id="POI26994.1"/>
    </source>
</evidence>
<gene>
    <name evidence="2" type="ORF">CIB84_009256</name>
</gene>
<evidence type="ECO:0008006" key="4">
    <source>
        <dbReference type="Google" id="ProtNLM"/>
    </source>
</evidence>
<protein>
    <recommendedName>
        <fullName evidence="4">HSF-type DNA-binding domain-containing protein</fullName>
    </recommendedName>
</protein>
<evidence type="ECO:0000256" key="1">
    <source>
        <dbReference type="SAM" id="MobiDB-lite"/>
    </source>
</evidence>
<organism evidence="2 3">
    <name type="scientific">Bambusicola thoracicus</name>
    <name type="common">Chinese bamboo-partridge</name>
    <name type="synonym">Perdix thoracica</name>
    <dbReference type="NCBI Taxonomy" id="9083"/>
    <lineage>
        <taxon>Eukaryota</taxon>
        <taxon>Metazoa</taxon>
        <taxon>Chordata</taxon>
        <taxon>Craniata</taxon>
        <taxon>Vertebrata</taxon>
        <taxon>Euteleostomi</taxon>
        <taxon>Archelosauria</taxon>
        <taxon>Archosauria</taxon>
        <taxon>Dinosauria</taxon>
        <taxon>Saurischia</taxon>
        <taxon>Theropoda</taxon>
        <taxon>Coelurosauria</taxon>
        <taxon>Aves</taxon>
        <taxon>Neognathae</taxon>
        <taxon>Galloanserae</taxon>
        <taxon>Galliformes</taxon>
        <taxon>Phasianidae</taxon>
        <taxon>Perdicinae</taxon>
        <taxon>Bambusicola</taxon>
    </lineage>
</organism>
<dbReference type="OrthoDB" id="6418155at2759"/>
<comment type="caution">
    <text evidence="2">The sequence shown here is derived from an EMBL/GenBank/DDBJ whole genome shotgun (WGS) entry which is preliminary data.</text>
</comment>